<protein>
    <submittedName>
        <fullName evidence="2">Arginine biosynthesis bifunctional protein ArgJ</fullName>
    </submittedName>
</protein>
<dbReference type="Proteomes" id="UP000325081">
    <property type="component" value="Unassembled WGS sequence"/>
</dbReference>
<organism evidence="2 3">
    <name type="scientific">Striga asiatica</name>
    <name type="common">Asiatic witchweed</name>
    <name type="synonym">Buchnera asiatica</name>
    <dbReference type="NCBI Taxonomy" id="4170"/>
    <lineage>
        <taxon>Eukaryota</taxon>
        <taxon>Viridiplantae</taxon>
        <taxon>Streptophyta</taxon>
        <taxon>Embryophyta</taxon>
        <taxon>Tracheophyta</taxon>
        <taxon>Spermatophyta</taxon>
        <taxon>Magnoliopsida</taxon>
        <taxon>eudicotyledons</taxon>
        <taxon>Gunneridae</taxon>
        <taxon>Pentapetalae</taxon>
        <taxon>asterids</taxon>
        <taxon>lamiids</taxon>
        <taxon>Lamiales</taxon>
        <taxon>Orobanchaceae</taxon>
        <taxon>Buchnereae</taxon>
        <taxon>Striga</taxon>
    </lineage>
</organism>
<dbReference type="AlphaFoldDB" id="A0A5A7Q3C9"/>
<gene>
    <name evidence="2" type="ORF">STAS_16166</name>
</gene>
<proteinExistence type="predicted"/>
<sequence>MAADPPVASDYQTPSGSPRQDTGRFASSPIHKLRQIIVRNHRHSPFITTHTHTTQRDTGHDCGSLRDRAAAKGRWWAVRSESSISEVVEPRWRLGVRGGDGWMGEGEVAKGRGGINHAMAADPPVASDYQTPSGSPRQDTGLAVRGKQPFEKLPIPHSEVLILVV</sequence>
<name>A0A5A7Q3C9_STRAF</name>
<evidence type="ECO:0000313" key="2">
    <source>
        <dbReference type="EMBL" id="GER39544.1"/>
    </source>
</evidence>
<feature type="compositionally biased region" description="Polar residues" evidence="1">
    <location>
        <begin position="10"/>
        <end position="20"/>
    </location>
</feature>
<reference evidence="3" key="1">
    <citation type="journal article" date="2019" name="Curr. Biol.">
        <title>Genome Sequence of Striga asiatica Provides Insight into the Evolution of Plant Parasitism.</title>
        <authorList>
            <person name="Yoshida S."/>
            <person name="Kim S."/>
            <person name="Wafula E.K."/>
            <person name="Tanskanen J."/>
            <person name="Kim Y.M."/>
            <person name="Honaas L."/>
            <person name="Yang Z."/>
            <person name="Spallek T."/>
            <person name="Conn C.E."/>
            <person name="Ichihashi Y."/>
            <person name="Cheong K."/>
            <person name="Cui S."/>
            <person name="Der J.P."/>
            <person name="Gundlach H."/>
            <person name="Jiao Y."/>
            <person name="Hori C."/>
            <person name="Ishida J.K."/>
            <person name="Kasahara H."/>
            <person name="Kiba T."/>
            <person name="Kim M.S."/>
            <person name="Koo N."/>
            <person name="Laohavisit A."/>
            <person name="Lee Y.H."/>
            <person name="Lumba S."/>
            <person name="McCourt P."/>
            <person name="Mortimer J.C."/>
            <person name="Mutuku J.M."/>
            <person name="Nomura T."/>
            <person name="Sasaki-Sekimoto Y."/>
            <person name="Seto Y."/>
            <person name="Wang Y."/>
            <person name="Wakatake T."/>
            <person name="Sakakibara H."/>
            <person name="Demura T."/>
            <person name="Yamaguchi S."/>
            <person name="Yoneyama K."/>
            <person name="Manabe R.I."/>
            <person name="Nelson D.C."/>
            <person name="Schulman A.H."/>
            <person name="Timko M.P."/>
            <person name="dePamphilis C.W."/>
            <person name="Choi D."/>
            <person name="Shirasu K."/>
        </authorList>
    </citation>
    <scope>NUCLEOTIDE SEQUENCE [LARGE SCALE GENOMIC DNA]</scope>
    <source>
        <strain evidence="3">cv. UVA1</strain>
    </source>
</reference>
<evidence type="ECO:0000256" key="1">
    <source>
        <dbReference type="SAM" id="MobiDB-lite"/>
    </source>
</evidence>
<keyword evidence="3" id="KW-1185">Reference proteome</keyword>
<accession>A0A5A7Q3C9</accession>
<evidence type="ECO:0000313" key="3">
    <source>
        <dbReference type="Proteomes" id="UP000325081"/>
    </source>
</evidence>
<comment type="caution">
    <text evidence="2">The sequence shown here is derived from an EMBL/GenBank/DDBJ whole genome shotgun (WGS) entry which is preliminary data.</text>
</comment>
<dbReference type="EMBL" id="BKCP01005683">
    <property type="protein sequence ID" value="GER39544.1"/>
    <property type="molecule type" value="Genomic_DNA"/>
</dbReference>
<feature type="region of interest" description="Disordered" evidence="1">
    <location>
        <begin position="1"/>
        <end position="29"/>
    </location>
</feature>